<dbReference type="RefSeq" id="XP_001875574.1">
    <property type="nucleotide sequence ID" value="XM_001875539.1"/>
</dbReference>
<dbReference type="InParanoid" id="B0CWJ2"/>
<name>B0CWJ2_LACBS</name>
<gene>
    <name evidence="1" type="ORF">LACBIDRAFT_322507</name>
</gene>
<evidence type="ECO:0000313" key="2">
    <source>
        <dbReference type="Proteomes" id="UP000001194"/>
    </source>
</evidence>
<dbReference type="EMBL" id="DS547093">
    <property type="protein sequence ID" value="EDR13076.1"/>
    <property type="molecule type" value="Genomic_DNA"/>
</dbReference>
<reference evidence="1 2" key="1">
    <citation type="journal article" date="2008" name="Nature">
        <title>The genome of Laccaria bicolor provides insights into mycorrhizal symbiosis.</title>
        <authorList>
            <person name="Martin F."/>
            <person name="Aerts A."/>
            <person name="Ahren D."/>
            <person name="Brun A."/>
            <person name="Danchin E.G.J."/>
            <person name="Duchaussoy F."/>
            <person name="Gibon J."/>
            <person name="Kohler A."/>
            <person name="Lindquist E."/>
            <person name="Pereda V."/>
            <person name="Salamov A."/>
            <person name="Shapiro H.J."/>
            <person name="Wuyts J."/>
            <person name="Blaudez D."/>
            <person name="Buee M."/>
            <person name="Brokstein P."/>
            <person name="Canbaeck B."/>
            <person name="Cohen D."/>
            <person name="Courty P.E."/>
            <person name="Coutinho P.M."/>
            <person name="Delaruelle C."/>
            <person name="Detter J.C."/>
            <person name="Deveau A."/>
            <person name="DiFazio S."/>
            <person name="Duplessis S."/>
            <person name="Fraissinet-Tachet L."/>
            <person name="Lucic E."/>
            <person name="Frey-Klett P."/>
            <person name="Fourrey C."/>
            <person name="Feussner I."/>
            <person name="Gay G."/>
            <person name="Grimwood J."/>
            <person name="Hoegger P.J."/>
            <person name="Jain P."/>
            <person name="Kilaru S."/>
            <person name="Labbe J."/>
            <person name="Lin Y.C."/>
            <person name="Legue V."/>
            <person name="Le Tacon F."/>
            <person name="Marmeisse R."/>
            <person name="Melayah D."/>
            <person name="Montanini B."/>
            <person name="Muratet M."/>
            <person name="Nehls U."/>
            <person name="Niculita-Hirzel H."/>
            <person name="Oudot-Le Secq M.P."/>
            <person name="Peter M."/>
            <person name="Quesneville H."/>
            <person name="Rajashekar B."/>
            <person name="Reich M."/>
            <person name="Rouhier N."/>
            <person name="Schmutz J."/>
            <person name="Yin T."/>
            <person name="Chalot M."/>
            <person name="Henrissat B."/>
            <person name="Kuees U."/>
            <person name="Lucas S."/>
            <person name="Van de Peer Y."/>
            <person name="Podila G.K."/>
            <person name="Polle A."/>
            <person name="Pukkila P.J."/>
            <person name="Richardson P.M."/>
            <person name="Rouze P."/>
            <person name="Sanders I.R."/>
            <person name="Stajich J.E."/>
            <person name="Tunlid A."/>
            <person name="Tuskan G."/>
            <person name="Grigoriev I.V."/>
        </authorList>
    </citation>
    <scope>NUCLEOTIDE SEQUENCE [LARGE SCALE GENOMIC DNA]</scope>
    <source>
        <strain evidence="2">S238N-H82 / ATCC MYA-4686</strain>
    </source>
</reference>
<dbReference type="KEGG" id="lbc:LACBIDRAFT_322507"/>
<evidence type="ECO:0000313" key="1">
    <source>
        <dbReference type="EMBL" id="EDR13076.1"/>
    </source>
</evidence>
<dbReference type="AlphaFoldDB" id="B0CWJ2"/>
<dbReference type="HOGENOM" id="CLU_874545_0_0_1"/>
<organism evidence="2">
    <name type="scientific">Laccaria bicolor (strain S238N-H82 / ATCC MYA-4686)</name>
    <name type="common">Bicoloured deceiver</name>
    <name type="synonym">Laccaria laccata var. bicolor</name>
    <dbReference type="NCBI Taxonomy" id="486041"/>
    <lineage>
        <taxon>Eukaryota</taxon>
        <taxon>Fungi</taxon>
        <taxon>Dikarya</taxon>
        <taxon>Basidiomycota</taxon>
        <taxon>Agaricomycotina</taxon>
        <taxon>Agaricomycetes</taxon>
        <taxon>Agaricomycetidae</taxon>
        <taxon>Agaricales</taxon>
        <taxon>Agaricineae</taxon>
        <taxon>Hydnangiaceae</taxon>
        <taxon>Laccaria</taxon>
    </lineage>
</organism>
<keyword evidence="2" id="KW-1185">Reference proteome</keyword>
<sequence>MTLTLTTRDEGPAQLRSPLPLACKTFIKDIGTSLHENENAILEFLTLFELTIAIFNLDKVAGLTDDYIEEISSCIDILLHSYSSWASQSQSSTNQHNFGIAVGAIQLNRELDNVYKSFLGEDILWKTFIEVLGHIHKMAPHFLPWHGILTKKHQQNESQMVHSLNHNKEDIGAVVGAGMASATVAINQCYQAGTQKVIAAVKGMAVHTENEQDYLSSTVNLQLKDLLHSLAKECVHQAEIILEGHDGEIGNVTLNIPAYNLWRLIITSEIFYLIQYVIGNSKITIFVTHFWPNRILGKLRSMTREGSQYKNMRNIGAW</sequence>
<dbReference type="Proteomes" id="UP000001194">
    <property type="component" value="Unassembled WGS sequence"/>
</dbReference>
<accession>B0CWJ2</accession>
<proteinExistence type="predicted"/>
<dbReference type="OrthoDB" id="3056116at2759"/>
<protein>
    <submittedName>
        <fullName evidence="1">Predicted protein</fullName>
    </submittedName>
</protein>
<dbReference type="GeneID" id="6071286"/>